<dbReference type="EMBL" id="JAFMYW010000005">
    <property type="protein sequence ID" value="MBO0950452.1"/>
    <property type="molecule type" value="Genomic_DNA"/>
</dbReference>
<name>A0ABS3JKB3_9BACT</name>
<organism evidence="1 2">
    <name type="scientific">Fibrella forsythiae</name>
    <dbReference type="NCBI Taxonomy" id="2817061"/>
    <lineage>
        <taxon>Bacteria</taxon>
        <taxon>Pseudomonadati</taxon>
        <taxon>Bacteroidota</taxon>
        <taxon>Cytophagia</taxon>
        <taxon>Cytophagales</taxon>
        <taxon>Spirosomataceae</taxon>
        <taxon>Fibrella</taxon>
    </lineage>
</organism>
<evidence type="ECO:0000313" key="2">
    <source>
        <dbReference type="Proteomes" id="UP000664628"/>
    </source>
</evidence>
<reference evidence="1 2" key="1">
    <citation type="submission" date="2021-03" db="EMBL/GenBank/DDBJ databases">
        <title>Fibrella sp. HMF5405 genome sequencing and assembly.</title>
        <authorList>
            <person name="Kang H."/>
            <person name="Kim H."/>
            <person name="Bae S."/>
            <person name="Joh K."/>
        </authorList>
    </citation>
    <scope>NUCLEOTIDE SEQUENCE [LARGE SCALE GENOMIC DNA]</scope>
    <source>
        <strain evidence="1 2">HMF5405</strain>
    </source>
</reference>
<keyword evidence="2" id="KW-1185">Reference proteome</keyword>
<dbReference type="RefSeq" id="WP_207330402.1">
    <property type="nucleotide sequence ID" value="NZ_JAFMYW010000005.1"/>
</dbReference>
<gene>
    <name evidence="1" type="ORF">J2I46_17785</name>
</gene>
<protein>
    <submittedName>
        <fullName evidence="1">Uncharacterized protein</fullName>
    </submittedName>
</protein>
<proteinExistence type="predicted"/>
<accession>A0ABS3JKB3</accession>
<dbReference type="Proteomes" id="UP000664628">
    <property type="component" value="Unassembled WGS sequence"/>
</dbReference>
<sequence>MARTTRWEMRSIAGAAAGGQLVGSQILPNLFSRMAQASRLVRFGMISPAVDISMYEFRQADTGRVRQFAYVGAGVGAGLGVGVDAGWNDISADVVRPFDFDDLNRSSGIIGQGSVGYVGGGSMSTITVFNTGGRLFTFNNAGAVDPRRGGVYVGAQAQGTLGLWWGF</sequence>
<evidence type="ECO:0000313" key="1">
    <source>
        <dbReference type="EMBL" id="MBO0950452.1"/>
    </source>
</evidence>
<comment type="caution">
    <text evidence="1">The sequence shown here is derived from an EMBL/GenBank/DDBJ whole genome shotgun (WGS) entry which is preliminary data.</text>
</comment>